<dbReference type="EMBL" id="CAAALY010023974">
    <property type="protein sequence ID" value="VEL15262.1"/>
    <property type="molecule type" value="Genomic_DNA"/>
</dbReference>
<proteinExistence type="predicted"/>
<accession>A0A448WM46</accession>
<dbReference type="AlphaFoldDB" id="A0A448WM46"/>
<evidence type="ECO:0000313" key="1">
    <source>
        <dbReference type="EMBL" id="VEL15262.1"/>
    </source>
</evidence>
<reference evidence="1" key="1">
    <citation type="submission" date="2018-11" db="EMBL/GenBank/DDBJ databases">
        <authorList>
            <consortium name="Pathogen Informatics"/>
        </authorList>
    </citation>
    <scope>NUCLEOTIDE SEQUENCE</scope>
</reference>
<evidence type="ECO:0000313" key="2">
    <source>
        <dbReference type="Proteomes" id="UP000784294"/>
    </source>
</evidence>
<dbReference type="Proteomes" id="UP000784294">
    <property type="component" value="Unassembled WGS sequence"/>
</dbReference>
<sequence length="90" mass="10251">MMQLFGLQIPQELADKIESVRYGLARIAEHARRVMENISTVKRSYKSSLIKNSLEVRTAIITFLEAYNEVANTLLIGFRLEPRTKGVPKS</sequence>
<keyword evidence="2" id="KW-1185">Reference proteome</keyword>
<protein>
    <submittedName>
        <fullName evidence="1">Uncharacterized protein</fullName>
    </submittedName>
</protein>
<organism evidence="1 2">
    <name type="scientific">Protopolystoma xenopodis</name>
    <dbReference type="NCBI Taxonomy" id="117903"/>
    <lineage>
        <taxon>Eukaryota</taxon>
        <taxon>Metazoa</taxon>
        <taxon>Spiralia</taxon>
        <taxon>Lophotrochozoa</taxon>
        <taxon>Platyhelminthes</taxon>
        <taxon>Monogenea</taxon>
        <taxon>Polyopisthocotylea</taxon>
        <taxon>Polystomatidea</taxon>
        <taxon>Polystomatidae</taxon>
        <taxon>Protopolystoma</taxon>
    </lineage>
</organism>
<comment type="caution">
    <text evidence="1">The sequence shown here is derived from an EMBL/GenBank/DDBJ whole genome shotgun (WGS) entry which is preliminary data.</text>
</comment>
<name>A0A448WM46_9PLAT</name>
<gene>
    <name evidence="1" type="ORF">PXEA_LOCUS8702</name>
</gene>